<gene>
    <name evidence="2" type="ordered locus">RL0192</name>
</gene>
<dbReference type="KEGG" id="rle:RL0192"/>
<organism evidence="2 3">
    <name type="scientific">Rhizobium johnstonii (strain DSM 114642 / LMG 32736 / 3841)</name>
    <name type="common">Rhizobium leguminosarum bv. viciae</name>
    <dbReference type="NCBI Taxonomy" id="216596"/>
    <lineage>
        <taxon>Bacteria</taxon>
        <taxon>Pseudomonadati</taxon>
        <taxon>Pseudomonadota</taxon>
        <taxon>Alphaproteobacteria</taxon>
        <taxon>Hyphomicrobiales</taxon>
        <taxon>Rhizobiaceae</taxon>
        <taxon>Rhizobium/Agrobacterium group</taxon>
        <taxon>Rhizobium</taxon>
        <taxon>Rhizobium johnstonii</taxon>
    </lineage>
</organism>
<dbReference type="eggNOG" id="ENOG5030T0B">
    <property type="taxonomic scope" value="Bacteria"/>
</dbReference>
<name>Q1MMX1_RHIJ3</name>
<evidence type="ECO:0000313" key="2">
    <source>
        <dbReference type="EMBL" id="CAK05681.1"/>
    </source>
</evidence>
<proteinExistence type="predicted"/>
<evidence type="ECO:0000313" key="3">
    <source>
        <dbReference type="Proteomes" id="UP000006575"/>
    </source>
</evidence>
<dbReference type="AlphaFoldDB" id="Q1MMX1"/>
<evidence type="ECO:0000259" key="1">
    <source>
        <dbReference type="Pfam" id="PF13619"/>
    </source>
</evidence>
<dbReference type="EMBL" id="AM236080">
    <property type="protein sequence ID" value="CAK05681.1"/>
    <property type="molecule type" value="Genomic_DNA"/>
</dbReference>
<dbReference type="HOGENOM" id="CLU_1915392_0_0_5"/>
<accession>Q1MMX1</accession>
<keyword evidence="3" id="KW-1185">Reference proteome</keyword>
<dbReference type="Proteomes" id="UP000006575">
    <property type="component" value="Chromosome"/>
</dbReference>
<dbReference type="Pfam" id="PF13619">
    <property type="entry name" value="KTSC"/>
    <property type="match status" value="1"/>
</dbReference>
<sequence>MCWIRARPNNEMARLPAYPRGRRSDGAARFRRSKIPDFLPCSFTASLHVWVYRLPKSKTEVKQVEELSVKSKIIKTVYFSQEDGRLRICFKNGEERLFEGVPSSEAHAMTVAPSPGHYYLDRIRTRFRRLAA</sequence>
<dbReference type="InterPro" id="IPR025309">
    <property type="entry name" value="KTSC_dom"/>
</dbReference>
<reference evidence="2 3" key="1">
    <citation type="journal article" date="2006" name="Genome Biol.">
        <title>The genome of Rhizobium leguminosarum has recognizable core and accessory components.</title>
        <authorList>
            <person name="Young J.W."/>
            <person name="Crossman L.C."/>
            <person name="Johnston A.W.B."/>
            <person name="Thomson N.R."/>
            <person name="Ghazoui Z.F."/>
            <person name="Hull K.H."/>
            <person name="Wexler M."/>
            <person name="Curson A.R.J."/>
            <person name="Todd J.D."/>
            <person name="Poole P.S."/>
            <person name="Mauchline T.H."/>
            <person name="East A.K."/>
            <person name="Quail M.A."/>
            <person name="Churcher C."/>
            <person name="Arrowsmith C."/>
            <person name="Cherevach A."/>
            <person name="Chillingworth T."/>
            <person name="Clarke K."/>
            <person name="Cronin A."/>
            <person name="Davis P."/>
            <person name="Fraser A."/>
            <person name="Hance Z."/>
            <person name="Hauser H."/>
            <person name="Jagels K."/>
            <person name="Moule S."/>
            <person name="Mungall K."/>
            <person name="Norbertczak H."/>
            <person name="Rabbinowitsch E."/>
            <person name="Sanders M."/>
            <person name="Simmonds M."/>
            <person name="Whitehead S."/>
            <person name="Parkhill J."/>
        </authorList>
    </citation>
    <scope>NUCLEOTIDE SEQUENCE [LARGE SCALE GENOMIC DNA]</scope>
    <source>
        <strain evidence="3">DSM 114642 / LMG 32736 / 3841</strain>
    </source>
</reference>
<protein>
    <recommendedName>
        <fullName evidence="1">KTSC domain-containing protein</fullName>
    </recommendedName>
</protein>
<dbReference type="EnsemblBacteria" id="CAK05681">
    <property type="protein sequence ID" value="CAK05681"/>
    <property type="gene ID" value="RL0192"/>
</dbReference>
<feature type="domain" description="KTSC" evidence="1">
    <location>
        <begin position="70"/>
        <end position="127"/>
    </location>
</feature>